<dbReference type="AlphaFoldDB" id="A0A432YW79"/>
<evidence type="ECO:0000256" key="11">
    <source>
        <dbReference type="ARBA" id="ARBA00074372"/>
    </source>
</evidence>
<comment type="catalytic activity">
    <reaction evidence="6 15">
        <text>N-terminal L-arginyl-[protein] + L-leucyl-tRNA(Leu) = N-terminal L-leucyl-L-arginyl-[protein] + tRNA(Leu) + H(+)</text>
        <dbReference type="Rhea" id="RHEA:50416"/>
        <dbReference type="Rhea" id="RHEA-COMP:9613"/>
        <dbReference type="Rhea" id="RHEA-COMP:9622"/>
        <dbReference type="Rhea" id="RHEA-COMP:12672"/>
        <dbReference type="Rhea" id="RHEA-COMP:12673"/>
        <dbReference type="ChEBI" id="CHEBI:15378"/>
        <dbReference type="ChEBI" id="CHEBI:64719"/>
        <dbReference type="ChEBI" id="CHEBI:78442"/>
        <dbReference type="ChEBI" id="CHEBI:78494"/>
        <dbReference type="ChEBI" id="CHEBI:133044"/>
        <dbReference type="EC" id="2.3.2.6"/>
    </reaction>
</comment>
<evidence type="ECO:0000256" key="14">
    <source>
        <dbReference type="ARBA" id="ARBA00083640"/>
    </source>
</evidence>
<keyword evidence="2 15" id="KW-0963">Cytoplasm</keyword>
<dbReference type="Gene3D" id="3.40.630.70">
    <property type="entry name" value="Leucyl/phenylalanyl-tRNA-protein transferase, C-terminal domain"/>
    <property type="match status" value="1"/>
</dbReference>
<comment type="catalytic activity">
    <reaction evidence="5 15">
        <text>L-phenylalanyl-tRNA(Phe) + an N-terminal L-alpha-aminoacyl-[protein] = an N-terminal L-phenylalanyl-L-alpha-aminoacyl-[protein] + tRNA(Phe)</text>
        <dbReference type="Rhea" id="RHEA:43632"/>
        <dbReference type="Rhea" id="RHEA-COMP:9668"/>
        <dbReference type="Rhea" id="RHEA-COMP:9699"/>
        <dbReference type="Rhea" id="RHEA-COMP:10636"/>
        <dbReference type="Rhea" id="RHEA-COMP:10637"/>
        <dbReference type="ChEBI" id="CHEBI:78442"/>
        <dbReference type="ChEBI" id="CHEBI:78531"/>
        <dbReference type="ChEBI" id="CHEBI:78597"/>
        <dbReference type="ChEBI" id="CHEBI:83561"/>
        <dbReference type="EC" id="2.3.2.6"/>
    </reaction>
</comment>
<evidence type="ECO:0000256" key="10">
    <source>
        <dbReference type="ARBA" id="ARBA00066767"/>
    </source>
</evidence>
<evidence type="ECO:0000256" key="6">
    <source>
        <dbReference type="ARBA" id="ARBA00050652"/>
    </source>
</evidence>
<name>A0A432YW79_9GAMM</name>
<dbReference type="GO" id="GO:0008914">
    <property type="term" value="F:leucyl-tRNA--protein transferase activity"/>
    <property type="evidence" value="ECO:0007669"/>
    <property type="project" value="UniProtKB-UniRule"/>
</dbReference>
<dbReference type="InterPro" id="IPR016181">
    <property type="entry name" value="Acyl_CoA_acyltransferase"/>
</dbReference>
<evidence type="ECO:0000256" key="5">
    <source>
        <dbReference type="ARBA" id="ARBA00050607"/>
    </source>
</evidence>
<comment type="catalytic activity">
    <reaction evidence="7 15">
        <text>N-terminal L-lysyl-[protein] + L-leucyl-tRNA(Leu) = N-terminal L-leucyl-L-lysyl-[protein] + tRNA(Leu) + H(+)</text>
        <dbReference type="Rhea" id="RHEA:12340"/>
        <dbReference type="Rhea" id="RHEA-COMP:9613"/>
        <dbReference type="Rhea" id="RHEA-COMP:9622"/>
        <dbReference type="Rhea" id="RHEA-COMP:12670"/>
        <dbReference type="Rhea" id="RHEA-COMP:12671"/>
        <dbReference type="ChEBI" id="CHEBI:15378"/>
        <dbReference type="ChEBI" id="CHEBI:65249"/>
        <dbReference type="ChEBI" id="CHEBI:78442"/>
        <dbReference type="ChEBI" id="CHEBI:78494"/>
        <dbReference type="ChEBI" id="CHEBI:133043"/>
        <dbReference type="EC" id="2.3.2.6"/>
    </reaction>
</comment>
<dbReference type="EC" id="2.3.2.6" evidence="10 15"/>
<dbReference type="FunFam" id="3.40.630.70:FF:000001">
    <property type="entry name" value="Leucyl/phenylalanyl-tRNA--protein transferase"/>
    <property type="match status" value="1"/>
</dbReference>
<evidence type="ECO:0000256" key="8">
    <source>
        <dbReference type="ARBA" id="ARBA00054043"/>
    </source>
</evidence>
<dbReference type="PANTHER" id="PTHR30098">
    <property type="entry name" value="LEUCYL/PHENYLALANYL-TRNA--PROTEIN TRANSFERASE"/>
    <property type="match status" value="1"/>
</dbReference>
<sequence>MVVQLDPLSISFPPAATALHEPNGLLAVGGDLSAERLLYAYQHGIFPWFSDNDPILWWSPNPRTVFYPDNIHVSRSLAKAARKQPWRVTINNQFAEVIDACARQRADNEGTWITDEMMDAYINLHRLGCAHSVEVWLDEQLVGGLYGVSVGKTFCGESMFHTATNASKIALIQFANAFHKSGGELIDCQVGNPHLFSLGARELSRERFLVKLHSSQRATMPSQFWLPRVLEFSEVTTCSSD</sequence>
<dbReference type="Gene3D" id="3.30.70.3550">
    <property type="entry name" value="Leucyl/phenylalanyl-tRNA-protein transferase, N-terminal domain"/>
    <property type="match status" value="1"/>
</dbReference>
<dbReference type="RefSeq" id="WP_126751244.1">
    <property type="nucleotide sequence ID" value="NZ_JBHUMT010000016.1"/>
</dbReference>
<dbReference type="Pfam" id="PF03588">
    <property type="entry name" value="Leu_Phe_trans"/>
    <property type="match status" value="1"/>
</dbReference>
<dbReference type="FunFam" id="3.30.70.3550:FF:000001">
    <property type="entry name" value="Leucyl/phenylalanyl-tRNA--protein transferase"/>
    <property type="match status" value="1"/>
</dbReference>
<dbReference type="HAMAP" id="MF_00688">
    <property type="entry name" value="Leu_Phe_trans"/>
    <property type="match status" value="1"/>
</dbReference>
<accession>A0A432YW79</accession>
<dbReference type="InterPro" id="IPR042203">
    <property type="entry name" value="Leu/Phe-tRNA_Trfase_C"/>
</dbReference>
<dbReference type="InterPro" id="IPR042221">
    <property type="entry name" value="Leu/Phe-tRNA_Trfase_N"/>
</dbReference>
<dbReference type="GO" id="GO:0005737">
    <property type="term" value="C:cytoplasm"/>
    <property type="evidence" value="ECO:0007669"/>
    <property type="project" value="UniProtKB-SubCell"/>
</dbReference>
<protein>
    <recommendedName>
        <fullName evidence="11 15">Leucyl/phenylalanyl-tRNA--protein transferase</fullName>
        <ecNumber evidence="10 15">2.3.2.6</ecNumber>
    </recommendedName>
    <alternativeName>
        <fullName evidence="12 15">L/F-transferase</fullName>
    </alternativeName>
    <alternativeName>
        <fullName evidence="13 15">Leucyltransferase</fullName>
    </alternativeName>
    <alternativeName>
        <fullName evidence="14 15">Phenyalanyltransferase</fullName>
    </alternativeName>
</protein>
<keyword evidence="4 15" id="KW-0012">Acyltransferase</keyword>
<evidence type="ECO:0000256" key="2">
    <source>
        <dbReference type="ARBA" id="ARBA00022490"/>
    </source>
</evidence>
<evidence type="ECO:0000256" key="9">
    <source>
        <dbReference type="ARBA" id="ARBA00061535"/>
    </source>
</evidence>
<evidence type="ECO:0000256" key="13">
    <source>
        <dbReference type="ARBA" id="ARBA00077165"/>
    </source>
</evidence>
<dbReference type="PANTHER" id="PTHR30098:SF2">
    <property type="entry name" value="LEUCYL_PHENYLALANYL-TRNA--PROTEIN TRANSFERASE"/>
    <property type="match status" value="1"/>
</dbReference>
<dbReference type="EMBL" id="PIQA01000001">
    <property type="protein sequence ID" value="RUO67583.1"/>
    <property type="molecule type" value="Genomic_DNA"/>
</dbReference>
<evidence type="ECO:0000256" key="1">
    <source>
        <dbReference type="ARBA" id="ARBA00004496"/>
    </source>
</evidence>
<evidence type="ECO:0000313" key="16">
    <source>
        <dbReference type="EMBL" id="RUO67583.1"/>
    </source>
</evidence>
<evidence type="ECO:0000313" key="17">
    <source>
        <dbReference type="Proteomes" id="UP000288361"/>
    </source>
</evidence>
<comment type="subcellular location">
    <subcellularLocation>
        <location evidence="1 15">Cytoplasm</location>
    </subcellularLocation>
</comment>
<dbReference type="NCBIfam" id="TIGR00667">
    <property type="entry name" value="aat"/>
    <property type="match status" value="1"/>
</dbReference>
<evidence type="ECO:0000256" key="4">
    <source>
        <dbReference type="ARBA" id="ARBA00023315"/>
    </source>
</evidence>
<organism evidence="16 17">
    <name type="scientific">Idiomarina piscisalsi</name>
    <dbReference type="NCBI Taxonomy" id="1096243"/>
    <lineage>
        <taxon>Bacteria</taxon>
        <taxon>Pseudomonadati</taxon>
        <taxon>Pseudomonadota</taxon>
        <taxon>Gammaproteobacteria</taxon>
        <taxon>Alteromonadales</taxon>
        <taxon>Idiomarinaceae</taxon>
        <taxon>Idiomarina</taxon>
    </lineage>
</organism>
<proteinExistence type="inferred from homology"/>
<evidence type="ECO:0000256" key="15">
    <source>
        <dbReference type="HAMAP-Rule" id="MF_00688"/>
    </source>
</evidence>
<comment type="function">
    <text evidence="8 15">Functions in the N-end rule pathway of protein degradation where it conjugates Leu, Phe and, less efficiently, Met from aminoacyl-tRNAs to the N-termini of proteins containing an N-terminal arginine or lysine.</text>
</comment>
<comment type="caution">
    <text evidence="16">The sequence shown here is derived from an EMBL/GenBank/DDBJ whole genome shotgun (WGS) entry which is preliminary data.</text>
</comment>
<evidence type="ECO:0000256" key="3">
    <source>
        <dbReference type="ARBA" id="ARBA00022679"/>
    </source>
</evidence>
<dbReference type="InterPro" id="IPR004616">
    <property type="entry name" value="Leu/Phe-tRNA_Trfase"/>
</dbReference>
<dbReference type="SUPFAM" id="SSF55729">
    <property type="entry name" value="Acyl-CoA N-acyltransferases (Nat)"/>
    <property type="match status" value="1"/>
</dbReference>
<comment type="similarity">
    <text evidence="9 15">Belongs to the L/F-transferase family.</text>
</comment>
<gene>
    <name evidence="15" type="primary">aat</name>
    <name evidence="16" type="ORF">CWI73_01580</name>
</gene>
<reference evidence="16 17" key="1">
    <citation type="journal article" date="2011" name="Front. Microbiol.">
        <title>Genomic signatures of strain selection and enhancement in Bacillus atrophaeus var. globigii, a historical biowarfare simulant.</title>
        <authorList>
            <person name="Gibbons H.S."/>
            <person name="Broomall S.M."/>
            <person name="McNew L.A."/>
            <person name="Daligault H."/>
            <person name="Chapman C."/>
            <person name="Bruce D."/>
            <person name="Karavis M."/>
            <person name="Krepps M."/>
            <person name="McGregor P.A."/>
            <person name="Hong C."/>
            <person name="Park K.H."/>
            <person name="Akmal A."/>
            <person name="Feldman A."/>
            <person name="Lin J.S."/>
            <person name="Chang W.E."/>
            <person name="Higgs B.W."/>
            <person name="Demirev P."/>
            <person name="Lindquist J."/>
            <person name="Liem A."/>
            <person name="Fochler E."/>
            <person name="Read T.D."/>
            <person name="Tapia R."/>
            <person name="Johnson S."/>
            <person name="Bishop-Lilly K.A."/>
            <person name="Detter C."/>
            <person name="Han C."/>
            <person name="Sozhamannan S."/>
            <person name="Rosenzweig C.N."/>
            <person name="Skowronski E.W."/>
        </authorList>
    </citation>
    <scope>NUCLEOTIDE SEQUENCE [LARGE SCALE GENOMIC DNA]</scope>
    <source>
        <strain evidence="16 17">TPS4-2</strain>
    </source>
</reference>
<evidence type="ECO:0000256" key="7">
    <source>
        <dbReference type="ARBA" id="ARBA00051538"/>
    </source>
</evidence>
<dbReference type="GO" id="GO:0030163">
    <property type="term" value="P:protein catabolic process"/>
    <property type="evidence" value="ECO:0007669"/>
    <property type="project" value="UniProtKB-UniRule"/>
</dbReference>
<dbReference type="Proteomes" id="UP000288361">
    <property type="component" value="Unassembled WGS sequence"/>
</dbReference>
<evidence type="ECO:0000256" key="12">
    <source>
        <dbReference type="ARBA" id="ARBA00077136"/>
    </source>
</evidence>
<keyword evidence="3 15" id="KW-0808">Transferase</keyword>